<sequence>MVSIKDVAKLAGVSVATVSRTLSKPEAVAESTREQVMAAVAESGYVANALARNFRRRRSHTVVVLMPDIGNPFYALVVQGIEQAAVQSGYQVLLGDTQNETQREQAYTELVRQRTADGLICLGPHIPFDIDENVTAPPADWPPLVMACEYHGRVKLPRIVIDNELAAREMTEHLISQGHSKIAFINGPEDSPLCQARFDGYLQALLDAGKTFDRALLMHGDFTMETGYELTKQLLQREQLPTAIFCANDEMAIGSLHAVRDQNLSVPDDIAIAGFDDINIAKFSYPPLTTVHQPRREIGAKAMQLLLQLLDGKGSAETIVLPHDLIIRKSTQ</sequence>
<dbReference type="SUPFAM" id="SSF47413">
    <property type="entry name" value="lambda repressor-like DNA-binding domains"/>
    <property type="match status" value="1"/>
</dbReference>
<evidence type="ECO:0000256" key="4">
    <source>
        <dbReference type="ARBA" id="ARBA00023163"/>
    </source>
</evidence>
<comment type="caution">
    <text evidence="6">The sequence shown here is derived from an EMBL/GenBank/DDBJ whole genome shotgun (WGS) entry which is preliminary data.</text>
</comment>
<dbReference type="Pfam" id="PF00356">
    <property type="entry name" value="LacI"/>
    <property type="match status" value="1"/>
</dbReference>
<dbReference type="CDD" id="cd06284">
    <property type="entry name" value="PBP1_LacI-like"/>
    <property type="match status" value="1"/>
</dbReference>
<keyword evidence="3 6" id="KW-0238">DNA-binding</keyword>
<dbReference type="Proteomes" id="UP001409585">
    <property type="component" value="Unassembled WGS sequence"/>
</dbReference>
<dbReference type="InterPro" id="IPR028082">
    <property type="entry name" value="Peripla_BP_I"/>
</dbReference>
<dbReference type="PANTHER" id="PTHR30146:SF151">
    <property type="entry name" value="HTH-TYPE TRANSCRIPTIONAL REPRESSOR CYTR"/>
    <property type="match status" value="1"/>
</dbReference>
<reference evidence="7" key="1">
    <citation type="journal article" date="2019" name="Int. J. Syst. Evol. Microbiol.">
        <title>The Global Catalogue of Microorganisms (GCM) 10K type strain sequencing project: providing services to taxonomists for standard genome sequencing and annotation.</title>
        <authorList>
            <consortium name="The Broad Institute Genomics Platform"/>
            <consortium name="The Broad Institute Genome Sequencing Center for Infectious Disease"/>
            <person name="Wu L."/>
            <person name="Ma J."/>
        </authorList>
    </citation>
    <scope>NUCLEOTIDE SEQUENCE [LARGE SCALE GENOMIC DNA]</scope>
    <source>
        <strain evidence="7">JCM 19134</strain>
    </source>
</reference>
<dbReference type="AlphaFoldDB" id="A0AAV3UA24"/>
<proteinExistence type="predicted"/>
<dbReference type="Gene3D" id="1.10.260.40">
    <property type="entry name" value="lambda repressor-like DNA-binding domains"/>
    <property type="match status" value="1"/>
</dbReference>
<keyword evidence="2" id="KW-0805">Transcription regulation</keyword>
<dbReference type="Pfam" id="PF13377">
    <property type="entry name" value="Peripla_BP_3"/>
    <property type="match status" value="1"/>
</dbReference>
<keyword evidence="4" id="KW-0804">Transcription</keyword>
<dbReference type="PANTHER" id="PTHR30146">
    <property type="entry name" value="LACI-RELATED TRANSCRIPTIONAL REPRESSOR"/>
    <property type="match status" value="1"/>
</dbReference>
<dbReference type="RefSeq" id="WP_345428342.1">
    <property type="nucleotide sequence ID" value="NZ_AP031496.1"/>
</dbReference>
<dbReference type="EMBL" id="BAABLX010000080">
    <property type="protein sequence ID" value="GAA4962114.1"/>
    <property type="molecule type" value="Genomic_DNA"/>
</dbReference>
<dbReference type="GO" id="GO:0000976">
    <property type="term" value="F:transcription cis-regulatory region binding"/>
    <property type="evidence" value="ECO:0007669"/>
    <property type="project" value="TreeGrafter"/>
</dbReference>
<evidence type="ECO:0000313" key="6">
    <source>
        <dbReference type="EMBL" id="GAA4962114.1"/>
    </source>
</evidence>
<dbReference type="GO" id="GO:0003700">
    <property type="term" value="F:DNA-binding transcription factor activity"/>
    <property type="evidence" value="ECO:0007669"/>
    <property type="project" value="TreeGrafter"/>
</dbReference>
<dbReference type="CDD" id="cd01392">
    <property type="entry name" value="HTH_LacI"/>
    <property type="match status" value="1"/>
</dbReference>
<dbReference type="InterPro" id="IPR010982">
    <property type="entry name" value="Lambda_DNA-bd_dom_sf"/>
</dbReference>
<feature type="domain" description="HTH lacI-type" evidence="5">
    <location>
        <begin position="2"/>
        <end position="56"/>
    </location>
</feature>
<evidence type="ECO:0000256" key="3">
    <source>
        <dbReference type="ARBA" id="ARBA00023125"/>
    </source>
</evidence>
<dbReference type="InterPro" id="IPR000843">
    <property type="entry name" value="HTH_LacI"/>
</dbReference>
<dbReference type="PROSITE" id="PS50932">
    <property type="entry name" value="HTH_LACI_2"/>
    <property type="match status" value="1"/>
</dbReference>
<organism evidence="6 7">
    <name type="scientific">Halioxenophilus aromaticivorans</name>
    <dbReference type="NCBI Taxonomy" id="1306992"/>
    <lineage>
        <taxon>Bacteria</taxon>
        <taxon>Pseudomonadati</taxon>
        <taxon>Pseudomonadota</taxon>
        <taxon>Gammaproteobacteria</taxon>
        <taxon>Alteromonadales</taxon>
        <taxon>Alteromonadaceae</taxon>
        <taxon>Halioxenophilus</taxon>
    </lineage>
</organism>
<evidence type="ECO:0000256" key="2">
    <source>
        <dbReference type="ARBA" id="ARBA00023015"/>
    </source>
</evidence>
<keyword evidence="7" id="KW-1185">Reference proteome</keyword>
<dbReference type="PRINTS" id="PR00036">
    <property type="entry name" value="HTHLACI"/>
</dbReference>
<evidence type="ECO:0000313" key="7">
    <source>
        <dbReference type="Proteomes" id="UP001409585"/>
    </source>
</evidence>
<protein>
    <submittedName>
        <fullName evidence="6">DNA-binding transcriptional regulator CytR</fullName>
    </submittedName>
</protein>
<gene>
    <name evidence="6" type="primary">cytR_2</name>
    <name evidence="6" type="ORF">GCM10025791_49720</name>
</gene>
<evidence type="ECO:0000256" key="1">
    <source>
        <dbReference type="ARBA" id="ARBA00022491"/>
    </source>
</evidence>
<evidence type="ECO:0000259" key="5">
    <source>
        <dbReference type="PROSITE" id="PS50932"/>
    </source>
</evidence>
<dbReference type="SUPFAM" id="SSF53822">
    <property type="entry name" value="Periplasmic binding protein-like I"/>
    <property type="match status" value="1"/>
</dbReference>
<keyword evidence="1" id="KW-0678">Repressor</keyword>
<dbReference type="SMART" id="SM00354">
    <property type="entry name" value="HTH_LACI"/>
    <property type="match status" value="1"/>
</dbReference>
<dbReference type="InterPro" id="IPR046335">
    <property type="entry name" value="LacI/GalR-like_sensor"/>
</dbReference>
<accession>A0AAV3UA24</accession>
<dbReference type="Gene3D" id="3.40.50.2300">
    <property type="match status" value="2"/>
</dbReference>
<name>A0AAV3UA24_9ALTE</name>